<dbReference type="OrthoDB" id="5424209at2759"/>
<reference evidence="2" key="1">
    <citation type="submission" date="2020-11" db="EMBL/GenBank/DDBJ databases">
        <authorList>
            <consortium name="DOE Joint Genome Institute"/>
            <person name="Ahrendt S."/>
            <person name="Riley R."/>
            <person name="Andreopoulos W."/>
            <person name="LaButti K."/>
            <person name="Pangilinan J."/>
            <person name="Ruiz-duenas F.J."/>
            <person name="Barrasa J.M."/>
            <person name="Sanchez-Garcia M."/>
            <person name="Camarero S."/>
            <person name="Miyauchi S."/>
            <person name="Serrano A."/>
            <person name="Linde D."/>
            <person name="Babiker R."/>
            <person name="Drula E."/>
            <person name="Ayuso-Fernandez I."/>
            <person name="Pacheco R."/>
            <person name="Padilla G."/>
            <person name="Ferreira P."/>
            <person name="Barriuso J."/>
            <person name="Kellner H."/>
            <person name="Castanera R."/>
            <person name="Alfaro M."/>
            <person name="Ramirez L."/>
            <person name="Pisabarro A.G."/>
            <person name="Kuo A."/>
            <person name="Tritt A."/>
            <person name="Lipzen A."/>
            <person name="He G."/>
            <person name="Yan M."/>
            <person name="Ng V."/>
            <person name="Cullen D."/>
            <person name="Martin F."/>
            <person name="Rosso M.-N."/>
            <person name="Henrissat B."/>
            <person name="Hibbett D."/>
            <person name="Martinez A.T."/>
            <person name="Grigoriev I.V."/>
        </authorList>
    </citation>
    <scope>NUCLEOTIDE SEQUENCE</scope>
    <source>
        <strain evidence="2">AH 44721</strain>
    </source>
</reference>
<gene>
    <name evidence="2" type="ORF">CPB84DRAFT_1742125</name>
</gene>
<accession>A0A9P5P596</accession>
<evidence type="ECO:0000313" key="2">
    <source>
        <dbReference type="EMBL" id="KAF8914349.1"/>
    </source>
</evidence>
<sequence length="204" mass="22516">MTSPASGIWQARKKKDTAQPKSHSIEDGTKVARSCLEIFIQSGIINVNFEIRESVITLLGGPEQLVPTFTKINATNFTGNDIDLGTMIQPHTFVRIIPPPEAQGYEVKHDNGTGLAIGHSNGIRSCVRNYYEDDATCFSMERVILHLDNNFGAFFPQTTLALSSPMAADVSQVMLAARNIISRKRLVVCDIADRDELFSYKLPS</sequence>
<evidence type="ECO:0000256" key="1">
    <source>
        <dbReference type="SAM" id="MobiDB-lite"/>
    </source>
</evidence>
<dbReference type="Proteomes" id="UP000724874">
    <property type="component" value="Unassembled WGS sequence"/>
</dbReference>
<dbReference type="AlphaFoldDB" id="A0A9P5P596"/>
<keyword evidence="3" id="KW-1185">Reference proteome</keyword>
<proteinExistence type="predicted"/>
<feature type="region of interest" description="Disordered" evidence="1">
    <location>
        <begin position="1"/>
        <end position="25"/>
    </location>
</feature>
<organism evidence="2 3">
    <name type="scientific">Gymnopilus junonius</name>
    <name type="common">Spectacular rustgill mushroom</name>
    <name type="synonym">Gymnopilus spectabilis subsp. junonius</name>
    <dbReference type="NCBI Taxonomy" id="109634"/>
    <lineage>
        <taxon>Eukaryota</taxon>
        <taxon>Fungi</taxon>
        <taxon>Dikarya</taxon>
        <taxon>Basidiomycota</taxon>
        <taxon>Agaricomycotina</taxon>
        <taxon>Agaricomycetes</taxon>
        <taxon>Agaricomycetidae</taxon>
        <taxon>Agaricales</taxon>
        <taxon>Agaricineae</taxon>
        <taxon>Hymenogastraceae</taxon>
        <taxon>Gymnopilus</taxon>
    </lineage>
</organism>
<evidence type="ECO:0000313" key="3">
    <source>
        <dbReference type="Proteomes" id="UP000724874"/>
    </source>
</evidence>
<protein>
    <submittedName>
        <fullName evidence="2">Uncharacterized protein</fullName>
    </submittedName>
</protein>
<name>A0A9P5P596_GYMJU</name>
<dbReference type="EMBL" id="JADNYJ010000001">
    <property type="protein sequence ID" value="KAF8914349.1"/>
    <property type="molecule type" value="Genomic_DNA"/>
</dbReference>
<comment type="caution">
    <text evidence="2">The sequence shown here is derived from an EMBL/GenBank/DDBJ whole genome shotgun (WGS) entry which is preliminary data.</text>
</comment>